<evidence type="ECO:0000313" key="2">
    <source>
        <dbReference type="EMBL" id="RYO91170.1"/>
    </source>
</evidence>
<keyword evidence="1" id="KW-1133">Transmembrane helix</keyword>
<name>A0ABY0HDR5_9PEZI</name>
<dbReference type="PRINTS" id="PR01414">
    <property type="entry name" value="CCMBBIOGNSIS"/>
</dbReference>
<feature type="transmembrane region" description="Helical" evidence="1">
    <location>
        <begin position="38"/>
        <end position="59"/>
    </location>
</feature>
<evidence type="ECO:0000256" key="1">
    <source>
        <dbReference type="SAM" id="Phobius"/>
    </source>
</evidence>
<proteinExistence type="predicted"/>
<dbReference type="EMBL" id="QJNS01000044">
    <property type="protein sequence ID" value="RYO91170.1"/>
    <property type="molecule type" value="Genomic_DNA"/>
</dbReference>
<gene>
    <name evidence="2" type="ORF">DL762_002337</name>
</gene>
<comment type="caution">
    <text evidence="2">The sequence shown here is derived from an EMBL/GenBank/DDBJ whole genome shotgun (WGS) entry which is preliminary data.</text>
</comment>
<sequence>MEAEERSDDSQRDDAREKWQDAIKVKPESQKRWDVIKVILRSFTLACSLALVVCCVTAMRSYGAYWSATPALTFLGSVAPASISGLWALAEFITVCVRSRRSGLRLTGIPPGAHVAVDLLLWLATIVFMALLLVSFLSALGISRYYDGLTSEQMGMELTALCLQFALTALHFTLFVRACIETERRNSERRIKKAIMSLSRRGLELASTSNHMTRRSHALSTLPPESVIEEWTDRPPESPVPPNRIRDAEADVEADTGIEDNMKFIMPASLIREMTDQKYTMMGPVDGEQKCIGIASKKTADSLLDLTVGHSVSCECLDVRLIALCRHAGRMVKLGRLRRARKFDLVLALKLRSPALPEELRLKVRKQRRKAGIDDGDDEEVLSVVEYRNAQRLTETWKNLEAYRKRRVRLDW</sequence>
<protein>
    <recommendedName>
        <fullName evidence="4">SWIM-type domain-containing protein</fullName>
    </recommendedName>
</protein>
<feature type="transmembrane region" description="Helical" evidence="1">
    <location>
        <begin position="71"/>
        <end position="98"/>
    </location>
</feature>
<evidence type="ECO:0000313" key="3">
    <source>
        <dbReference type="Proteomes" id="UP000294003"/>
    </source>
</evidence>
<feature type="transmembrane region" description="Helical" evidence="1">
    <location>
        <begin position="158"/>
        <end position="180"/>
    </location>
</feature>
<accession>A0ABY0HDR5</accession>
<reference evidence="2 3" key="1">
    <citation type="submission" date="2018-06" db="EMBL/GenBank/DDBJ databases">
        <title>Complete Genomes of Monosporascus.</title>
        <authorList>
            <person name="Robinson A.J."/>
            <person name="Natvig D.O."/>
        </authorList>
    </citation>
    <scope>NUCLEOTIDE SEQUENCE [LARGE SCALE GENOMIC DNA]</scope>
    <source>
        <strain evidence="2 3">CBS 609.92</strain>
    </source>
</reference>
<feature type="transmembrane region" description="Helical" evidence="1">
    <location>
        <begin position="119"/>
        <end position="146"/>
    </location>
</feature>
<keyword evidence="3" id="KW-1185">Reference proteome</keyword>
<evidence type="ECO:0008006" key="4">
    <source>
        <dbReference type="Google" id="ProtNLM"/>
    </source>
</evidence>
<keyword evidence="1" id="KW-0812">Transmembrane</keyword>
<dbReference type="Proteomes" id="UP000294003">
    <property type="component" value="Unassembled WGS sequence"/>
</dbReference>
<keyword evidence="1" id="KW-0472">Membrane</keyword>
<organism evidence="2 3">
    <name type="scientific">Monosporascus cannonballus</name>
    <dbReference type="NCBI Taxonomy" id="155416"/>
    <lineage>
        <taxon>Eukaryota</taxon>
        <taxon>Fungi</taxon>
        <taxon>Dikarya</taxon>
        <taxon>Ascomycota</taxon>
        <taxon>Pezizomycotina</taxon>
        <taxon>Sordariomycetes</taxon>
        <taxon>Xylariomycetidae</taxon>
        <taxon>Xylariales</taxon>
        <taxon>Xylariales incertae sedis</taxon>
        <taxon>Monosporascus</taxon>
    </lineage>
</organism>